<protein>
    <submittedName>
        <fullName evidence="4">MCE family protein</fullName>
    </submittedName>
</protein>
<organism evidence="4 5">
    <name type="scientific">Streptomyces gossypii</name>
    <dbReference type="NCBI Taxonomy" id="2883101"/>
    <lineage>
        <taxon>Bacteria</taxon>
        <taxon>Bacillati</taxon>
        <taxon>Actinomycetota</taxon>
        <taxon>Actinomycetes</taxon>
        <taxon>Kitasatosporales</taxon>
        <taxon>Streptomycetaceae</taxon>
        <taxon>Streptomyces</taxon>
    </lineage>
</organism>
<evidence type="ECO:0000259" key="3">
    <source>
        <dbReference type="Pfam" id="PF11887"/>
    </source>
</evidence>
<feature type="domain" description="Mce/MlaD" evidence="2">
    <location>
        <begin position="49"/>
        <end position="125"/>
    </location>
</feature>
<keyword evidence="1" id="KW-1133">Transmembrane helix</keyword>
<name>A0ABT2JY72_9ACTN</name>
<keyword evidence="1" id="KW-0472">Membrane</keyword>
<dbReference type="RefSeq" id="WP_260219724.1">
    <property type="nucleotide sequence ID" value="NZ_JAJAGO010000010.1"/>
</dbReference>
<comment type="caution">
    <text evidence="4">The sequence shown here is derived from an EMBL/GenBank/DDBJ whole genome shotgun (WGS) entry which is preliminary data.</text>
</comment>
<sequence length="432" mass="46552">MKARRKTRPDERTLARRRRLAGVVYLLVPALLVWLSVAVYNKEFTDSATIVVETGAVGSEMHRHAEVKLRGVVIGEVSGIDTDGARARLTLALKPEALGRVPADVTAQMLPTTLFGQRFVALVPPAEPSSQPLSAGSVIPQDRSANAIELQESLDNLLPLLTAVKPQKLSATLTAVSQALRGRGAKLGGTIVELDAYLRKLNPQLPVLNRDIKEFVEVSRTYTEAAPDIIDALEDATTTSSTLADRKQGLSALYASVTTTSQDLTTWLRQNERNLIRLVSASRPTLEIFGRYSPSFPCTLSTLADFVPAMDRALGKGTDRPGLHVDVQVVKERGAYLPGKDDPAYGSGGGPRCYPVPYTGPLRHTPAKSTEGTEATALTSLEDGLGVANSPQENTLVNELLAAENRKRPQELPDWSSVFAGPAYRGAEVSLK</sequence>
<feature type="domain" description="Mammalian cell entry C-terminal" evidence="3">
    <location>
        <begin position="129"/>
        <end position="351"/>
    </location>
</feature>
<accession>A0ABT2JY72</accession>
<dbReference type="EMBL" id="JAJAGO010000010">
    <property type="protein sequence ID" value="MCT2592399.1"/>
    <property type="molecule type" value="Genomic_DNA"/>
</dbReference>
<dbReference type="Pfam" id="PF11887">
    <property type="entry name" value="Mce4_CUP1"/>
    <property type="match status" value="1"/>
</dbReference>
<proteinExistence type="predicted"/>
<evidence type="ECO:0000256" key="1">
    <source>
        <dbReference type="SAM" id="Phobius"/>
    </source>
</evidence>
<dbReference type="NCBIfam" id="TIGR00996">
    <property type="entry name" value="Mtu_fam_mce"/>
    <property type="match status" value="1"/>
</dbReference>
<dbReference type="Proteomes" id="UP001156389">
    <property type="component" value="Unassembled WGS sequence"/>
</dbReference>
<dbReference type="InterPro" id="IPR052336">
    <property type="entry name" value="MlaD_Phospholipid_Transporter"/>
</dbReference>
<feature type="transmembrane region" description="Helical" evidence="1">
    <location>
        <begin position="20"/>
        <end position="40"/>
    </location>
</feature>
<dbReference type="PANTHER" id="PTHR33371:SF19">
    <property type="entry name" value="MCE-FAMILY PROTEIN MCE4A"/>
    <property type="match status" value="1"/>
</dbReference>
<evidence type="ECO:0000313" key="4">
    <source>
        <dbReference type="EMBL" id="MCT2592399.1"/>
    </source>
</evidence>
<gene>
    <name evidence="4" type="ORF">LHJ74_21245</name>
</gene>
<evidence type="ECO:0000259" key="2">
    <source>
        <dbReference type="Pfam" id="PF02470"/>
    </source>
</evidence>
<dbReference type="Pfam" id="PF02470">
    <property type="entry name" value="MlaD"/>
    <property type="match status" value="1"/>
</dbReference>
<keyword evidence="1" id="KW-0812">Transmembrane</keyword>
<evidence type="ECO:0000313" key="5">
    <source>
        <dbReference type="Proteomes" id="UP001156389"/>
    </source>
</evidence>
<keyword evidence="5" id="KW-1185">Reference proteome</keyword>
<reference evidence="4 5" key="1">
    <citation type="submission" date="2021-10" db="EMBL/GenBank/DDBJ databases">
        <title>Streptomyces gossypii sp. nov., isolated from soil collected from cotton field.</title>
        <authorList>
            <person name="Ge X."/>
            <person name="Chen X."/>
            <person name="Liu W."/>
        </authorList>
    </citation>
    <scope>NUCLEOTIDE SEQUENCE [LARGE SCALE GENOMIC DNA]</scope>
    <source>
        <strain evidence="4 5">N2-109</strain>
    </source>
</reference>
<dbReference type="InterPro" id="IPR005693">
    <property type="entry name" value="Mce"/>
</dbReference>
<dbReference type="PANTHER" id="PTHR33371">
    <property type="entry name" value="INTERMEMBRANE PHOSPHOLIPID TRANSPORT SYSTEM BINDING PROTEIN MLAD-RELATED"/>
    <property type="match status" value="1"/>
</dbReference>
<dbReference type="InterPro" id="IPR003399">
    <property type="entry name" value="Mce/MlaD"/>
</dbReference>
<dbReference type="InterPro" id="IPR024516">
    <property type="entry name" value="Mce_C"/>
</dbReference>